<dbReference type="SUPFAM" id="SSF46565">
    <property type="entry name" value="Chaperone J-domain"/>
    <property type="match status" value="1"/>
</dbReference>
<dbReference type="PROSITE" id="PS50076">
    <property type="entry name" value="DNAJ_2"/>
    <property type="match status" value="1"/>
</dbReference>
<organism evidence="3 4">
    <name type="scientific">Steinernema carpocapsae</name>
    <name type="common">Entomopathogenic nematode</name>
    <dbReference type="NCBI Taxonomy" id="34508"/>
    <lineage>
        <taxon>Eukaryota</taxon>
        <taxon>Metazoa</taxon>
        <taxon>Ecdysozoa</taxon>
        <taxon>Nematoda</taxon>
        <taxon>Chromadorea</taxon>
        <taxon>Rhabditida</taxon>
        <taxon>Tylenchina</taxon>
        <taxon>Panagrolaimomorpha</taxon>
        <taxon>Strongyloidoidea</taxon>
        <taxon>Steinernematidae</taxon>
        <taxon>Steinernema</taxon>
    </lineage>
</organism>
<dbReference type="Pfam" id="PF00226">
    <property type="entry name" value="DnaJ"/>
    <property type="match status" value="1"/>
</dbReference>
<dbReference type="PRINTS" id="PR00625">
    <property type="entry name" value="JDOMAIN"/>
</dbReference>
<keyword evidence="4" id="KW-1185">Reference proteome</keyword>
<dbReference type="Gene3D" id="1.10.287.110">
    <property type="entry name" value="DnaJ domain"/>
    <property type="match status" value="1"/>
</dbReference>
<keyword evidence="1" id="KW-0472">Membrane</keyword>
<keyword evidence="1" id="KW-0812">Transmembrane</keyword>
<evidence type="ECO:0000313" key="4">
    <source>
        <dbReference type="Proteomes" id="UP000298663"/>
    </source>
</evidence>
<proteinExistence type="predicted"/>
<dbReference type="InterPro" id="IPR036869">
    <property type="entry name" value="J_dom_sf"/>
</dbReference>
<name>A0A4V6A022_STECR</name>
<dbReference type="OrthoDB" id="10262359at2759"/>
<gene>
    <name evidence="3" type="ORF">L596_021900</name>
</gene>
<dbReference type="InterPro" id="IPR001623">
    <property type="entry name" value="DnaJ_domain"/>
</dbReference>
<evidence type="ECO:0000256" key="1">
    <source>
        <dbReference type="SAM" id="Phobius"/>
    </source>
</evidence>
<comment type="caution">
    <text evidence="3">The sequence shown here is derived from an EMBL/GenBank/DDBJ whole genome shotgun (WGS) entry which is preliminary data.</text>
</comment>
<feature type="transmembrane region" description="Helical" evidence="1">
    <location>
        <begin position="103"/>
        <end position="124"/>
    </location>
</feature>
<dbReference type="EMBL" id="AZBU02000007">
    <property type="protein sequence ID" value="TKR69795.1"/>
    <property type="molecule type" value="Genomic_DNA"/>
</dbReference>
<keyword evidence="1" id="KW-1133">Transmembrane helix</keyword>
<dbReference type="Proteomes" id="UP000298663">
    <property type="component" value="Unassembled WGS sequence"/>
</dbReference>
<reference evidence="3 4" key="2">
    <citation type="journal article" date="2019" name="G3 (Bethesda)">
        <title>Hybrid Assembly of the Genome of the Entomopathogenic Nematode Steinernema carpocapsae Identifies the X-Chromosome.</title>
        <authorList>
            <person name="Serra L."/>
            <person name="Macchietto M."/>
            <person name="Macias-Munoz A."/>
            <person name="McGill C.J."/>
            <person name="Rodriguez I.M."/>
            <person name="Rodriguez B."/>
            <person name="Murad R."/>
            <person name="Mortazavi A."/>
        </authorList>
    </citation>
    <scope>NUCLEOTIDE SEQUENCE [LARGE SCALE GENOMIC DNA]</scope>
    <source>
        <strain evidence="3 4">ALL</strain>
    </source>
</reference>
<dbReference type="AlphaFoldDB" id="A0A4V6A022"/>
<evidence type="ECO:0000313" key="3">
    <source>
        <dbReference type="EMBL" id="TKR69795.1"/>
    </source>
</evidence>
<accession>A0A4V6A022</accession>
<reference evidence="3 4" key="1">
    <citation type="journal article" date="2015" name="Genome Biol.">
        <title>Comparative genomics of Steinernema reveals deeply conserved gene regulatory networks.</title>
        <authorList>
            <person name="Dillman A.R."/>
            <person name="Macchietto M."/>
            <person name="Porter C.F."/>
            <person name="Rogers A."/>
            <person name="Williams B."/>
            <person name="Antoshechkin I."/>
            <person name="Lee M.M."/>
            <person name="Goodwin Z."/>
            <person name="Lu X."/>
            <person name="Lewis E.E."/>
            <person name="Goodrich-Blair H."/>
            <person name="Stock S.P."/>
            <person name="Adams B.J."/>
            <person name="Sternberg P.W."/>
            <person name="Mortazavi A."/>
        </authorList>
    </citation>
    <scope>NUCLEOTIDE SEQUENCE [LARGE SCALE GENOMIC DNA]</scope>
    <source>
        <strain evidence="3 4">ALL</strain>
    </source>
</reference>
<protein>
    <recommendedName>
        <fullName evidence="2">J domain-containing protein</fullName>
    </recommendedName>
</protein>
<sequence length="151" mass="17830">MSLGALRRIHTKVRFKVPTSVINSFCSPEKSDHELLELSPGAREDDIKKAYQKALKKYHPWQYGASNDSEIRANWIERHLAYQSLMREEKTFRKRLKHCLENLYNYVGAALFMIGFYEAVRYVAKEGYRRLSYTSRYVGEERMKKMKAVPN</sequence>
<evidence type="ECO:0000259" key="2">
    <source>
        <dbReference type="PROSITE" id="PS50076"/>
    </source>
</evidence>
<feature type="domain" description="J" evidence="2">
    <location>
        <begin position="31"/>
        <end position="108"/>
    </location>
</feature>
<dbReference type="CDD" id="cd06257">
    <property type="entry name" value="DnaJ"/>
    <property type="match status" value="1"/>
</dbReference>